<dbReference type="PANTHER" id="PTHR12398">
    <property type="entry name" value="PROTEIN PHOSPHATASE INHIBITOR"/>
    <property type="match status" value="1"/>
</dbReference>
<dbReference type="InterPro" id="IPR007062">
    <property type="entry name" value="PPI-2"/>
</dbReference>
<sequence>MKKAGSSKPKRERIVWDEDNLEHNKTLQTATMKIDEPKTPWASPTKEEMEEDCDVPACVMDSIEGCEGMLPPAALQLPLPGSEAGPSRAPTGWDSSDDEEGTSKGQATGNEDPTSFAAKRKAHYNEAEALRRAKELAAQEDEEED</sequence>
<gene>
    <name evidence="2" type="ORF">CYMTET_14255</name>
</gene>
<comment type="caution">
    <text evidence="2">The sequence shown here is derived from an EMBL/GenBank/DDBJ whole genome shotgun (WGS) entry which is preliminary data.</text>
</comment>
<dbReference type="Pfam" id="PF04979">
    <property type="entry name" value="IPP-2"/>
    <property type="match status" value="1"/>
</dbReference>
<feature type="compositionally biased region" description="Low complexity" evidence="1">
    <location>
        <begin position="71"/>
        <end position="80"/>
    </location>
</feature>
<proteinExistence type="predicted"/>
<feature type="compositionally biased region" description="Basic residues" evidence="1">
    <location>
        <begin position="1"/>
        <end position="11"/>
    </location>
</feature>
<dbReference type="EMBL" id="LGRX02005941">
    <property type="protein sequence ID" value="KAK3277756.1"/>
    <property type="molecule type" value="Genomic_DNA"/>
</dbReference>
<feature type="region of interest" description="Disordered" evidence="1">
    <location>
        <begin position="1"/>
        <end position="52"/>
    </location>
</feature>
<protein>
    <recommendedName>
        <fullName evidence="4">Protein phosphatase inhibitor 2</fullName>
    </recommendedName>
</protein>
<evidence type="ECO:0008006" key="4">
    <source>
        <dbReference type="Google" id="ProtNLM"/>
    </source>
</evidence>
<feature type="region of interest" description="Disordered" evidence="1">
    <location>
        <begin position="71"/>
        <end position="123"/>
    </location>
</feature>
<dbReference type="GO" id="GO:0009966">
    <property type="term" value="P:regulation of signal transduction"/>
    <property type="evidence" value="ECO:0007669"/>
    <property type="project" value="InterPro"/>
</dbReference>
<dbReference type="Gene3D" id="6.10.250.1050">
    <property type="match status" value="1"/>
</dbReference>
<accession>A0AAE0LA26</accession>
<evidence type="ECO:0000313" key="2">
    <source>
        <dbReference type="EMBL" id="KAK3277756.1"/>
    </source>
</evidence>
<reference evidence="2 3" key="1">
    <citation type="journal article" date="2015" name="Genome Biol. Evol.">
        <title>Comparative Genomics of a Bacterivorous Green Alga Reveals Evolutionary Causalities and Consequences of Phago-Mixotrophic Mode of Nutrition.</title>
        <authorList>
            <person name="Burns J.A."/>
            <person name="Paasch A."/>
            <person name="Narechania A."/>
            <person name="Kim E."/>
        </authorList>
    </citation>
    <scope>NUCLEOTIDE SEQUENCE [LARGE SCALE GENOMIC DNA]</scope>
    <source>
        <strain evidence="2 3">PLY_AMNH</strain>
    </source>
</reference>
<evidence type="ECO:0000256" key="1">
    <source>
        <dbReference type="SAM" id="MobiDB-lite"/>
    </source>
</evidence>
<feature type="compositionally biased region" description="Basic and acidic residues" evidence="1">
    <location>
        <begin position="12"/>
        <end position="25"/>
    </location>
</feature>
<keyword evidence="3" id="KW-1185">Reference proteome</keyword>
<dbReference type="PANTHER" id="PTHR12398:SF20">
    <property type="entry name" value="PROTEIN PHOSPHATASE 1 REGULATORY INHIBITOR SUBUNIT 2"/>
    <property type="match status" value="1"/>
</dbReference>
<organism evidence="2 3">
    <name type="scientific">Cymbomonas tetramitiformis</name>
    <dbReference type="NCBI Taxonomy" id="36881"/>
    <lineage>
        <taxon>Eukaryota</taxon>
        <taxon>Viridiplantae</taxon>
        <taxon>Chlorophyta</taxon>
        <taxon>Pyramimonadophyceae</taxon>
        <taxon>Pyramimonadales</taxon>
        <taxon>Pyramimonadaceae</taxon>
        <taxon>Cymbomonas</taxon>
    </lineage>
</organism>
<evidence type="ECO:0000313" key="3">
    <source>
        <dbReference type="Proteomes" id="UP001190700"/>
    </source>
</evidence>
<dbReference type="GO" id="GO:0004864">
    <property type="term" value="F:protein phosphatase inhibitor activity"/>
    <property type="evidence" value="ECO:0007669"/>
    <property type="project" value="InterPro"/>
</dbReference>
<dbReference type="AlphaFoldDB" id="A0AAE0LA26"/>
<dbReference type="Proteomes" id="UP001190700">
    <property type="component" value="Unassembled WGS sequence"/>
</dbReference>
<feature type="compositionally biased region" description="Polar residues" evidence="1">
    <location>
        <begin position="103"/>
        <end position="113"/>
    </location>
</feature>
<name>A0AAE0LA26_9CHLO</name>